<dbReference type="Proteomes" id="UP000596739">
    <property type="component" value="Unassembled WGS sequence"/>
</dbReference>
<dbReference type="PANTHER" id="PTHR38165">
    <property type="match status" value="1"/>
</dbReference>
<evidence type="ECO:0000259" key="6">
    <source>
        <dbReference type="PROSITE" id="PS52006"/>
    </source>
</evidence>
<keyword evidence="3" id="KW-0732">Signal</keyword>
<evidence type="ECO:0000256" key="3">
    <source>
        <dbReference type="SAM" id="SignalP"/>
    </source>
</evidence>
<keyword evidence="2" id="KW-0677">Repeat</keyword>
<gene>
    <name evidence="7" type="ORF">JHL18_07065</name>
</gene>
<organism evidence="7 8">
    <name type="scientific">Clostridium yunnanense</name>
    <dbReference type="NCBI Taxonomy" id="2800325"/>
    <lineage>
        <taxon>Bacteria</taxon>
        <taxon>Bacillati</taxon>
        <taxon>Bacillota</taxon>
        <taxon>Clostridia</taxon>
        <taxon>Eubacteriales</taxon>
        <taxon>Clostridiaceae</taxon>
        <taxon>Clostridium</taxon>
    </lineage>
</organism>
<sequence length="590" mass="65531">MFKKLLLAFSMLAMLICPLSTVKVLAADFTNGVDVSGTTATIWLKSSVNTTWVDAHYMVNSGAQQNLRTTYNSSSGRYEQKVTVAPGDVIKYSFTYNNGTAAYDTTWFTYTVGSTTPTNPTTAAVFYQDINYGGTSVSLQPGNYTLAQMKAAGIQDNWMTSLKVPSGWTVEAYDGDNFTGTKWTFTASSSWIGDSANDKMTSVKIYIGSPTNPTTPPLKSGFVTLQVNNQTNGKYSNDQVYWAIVGQDPITKKFVHLDLNGNLIPMQVSDNDAAGHLTKTTPDGTFNYPNYFYKASQQSYAYVPKIIGARMYVSYGQPLYMRVNQAADGLIGYAGPNLANTSDPNTGIMFEWAEFAWTSDGFWINTTRVDQFCYSYNIQLVGNNGYNRIGGDIGTRDQLIADYQNSVPTEFKSLVKAGDRIYAPAQGLGTFTADRANAHYFDSYINEVYNYYTTHELVFKCDRGTYSGHVVGSDFVFKKDNGAYNLYVHGKPTTQEVLLGNGILDGGNDDEKAIKTQLCAAFNRHVMLDPAHWSDSNYFYKAGPANYFAKFWHDHSYENRAYGFCYDDAFDYSSTLNTPDPKYAIINVGW</sequence>
<dbReference type="InterPro" id="IPR047569">
    <property type="entry name" value="CBM56"/>
</dbReference>
<proteinExistence type="inferred from homology"/>
<evidence type="ECO:0000256" key="1">
    <source>
        <dbReference type="ARBA" id="ARBA00009646"/>
    </source>
</evidence>
<dbReference type="Gene3D" id="2.60.110.10">
    <property type="entry name" value="Thaumatin"/>
    <property type="match status" value="1"/>
</dbReference>
<comment type="similarity">
    <text evidence="1">Belongs to the beta/gamma-crystallin family.</text>
</comment>
<dbReference type="EMBL" id="JAENHN010000023">
    <property type="protein sequence ID" value="MBK1810394.1"/>
    <property type="molecule type" value="Genomic_DNA"/>
</dbReference>
<dbReference type="InterPro" id="IPR001064">
    <property type="entry name" value="Beta/gamma_crystallin"/>
</dbReference>
<evidence type="ECO:0000256" key="2">
    <source>
        <dbReference type="ARBA" id="ARBA00022737"/>
    </source>
</evidence>
<dbReference type="SMART" id="SM00247">
    <property type="entry name" value="XTALbg"/>
    <property type="match status" value="1"/>
</dbReference>
<dbReference type="InterPro" id="IPR037398">
    <property type="entry name" value="Glyco_hydro_64_fam"/>
</dbReference>
<evidence type="ECO:0000313" key="8">
    <source>
        <dbReference type="Proteomes" id="UP000596739"/>
    </source>
</evidence>
<dbReference type="InterPro" id="IPR037176">
    <property type="entry name" value="Osmotin/thaumatin-like_sf"/>
</dbReference>
<reference evidence="8" key="1">
    <citation type="submission" date="2021-01" db="EMBL/GenBank/DDBJ databases">
        <title>Genome public.</title>
        <authorList>
            <person name="Liu C."/>
            <person name="Sun Q."/>
        </authorList>
    </citation>
    <scope>NUCLEOTIDE SEQUENCE [LARGE SCALE GENOMIC DNA]</scope>
    <source>
        <strain evidence="8">YIM B02505</strain>
    </source>
</reference>
<dbReference type="Gene3D" id="2.60.20.10">
    <property type="entry name" value="Crystallins"/>
    <property type="match status" value="1"/>
</dbReference>
<dbReference type="Pfam" id="PF22184">
    <property type="entry name" value="CBM_56"/>
    <property type="match status" value="1"/>
</dbReference>
<dbReference type="RefSeq" id="WP_200267532.1">
    <property type="nucleotide sequence ID" value="NZ_JAENHN010000023.1"/>
</dbReference>
<dbReference type="PROSITE" id="PS50915">
    <property type="entry name" value="CRYSTALLIN_BETA_GAMMA"/>
    <property type="match status" value="1"/>
</dbReference>
<protein>
    <recommendedName>
        <fullName evidence="9">Beta and gamma crystallin</fullName>
    </recommendedName>
</protein>
<feature type="chain" id="PRO_5046620388" description="Beta and gamma crystallin" evidence="3">
    <location>
        <begin position="27"/>
        <end position="590"/>
    </location>
</feature>
<feature type="domain" description="GH64" evidence="6">
    <location>
        <begin position="220"/>
        <end position="590"/>
    </location>
</feature>
<keyword evidence="8" id="KW-1185">Reference proteome</keyword>
<evidence type="ECO:0000259" key="5">
    <source>
        <dbReference type="PROSITE" id="PS52005"/>
    </source>
</evidence>
<dbReference type="PROSITE" id="PS52005">
    <property type="entry name" value="CBM56"/>
    <property type="match status" value="1"/>
</dbReference>
<dbReference type="PANTHER" id="PTHR38165:SF1">
    <property type="entry name" value="GLUCANASE B"/>
    <property type="match status" value="1"/>
</dbReference>
<dbReference type="InterPro" id="IPR011024">
    <property type="entry name" value="G_crystallin-like"/>
</dbReference>
<evidence type="ECO:0000259" key="4">
    <source>
        <dbReference type="PROSITE" id="PS50915"/>
    </source>
</evidence>
<dbReference type="CDD" id="cd09214">
    <property type="entry name" value="GH64-like"/>
    <property type="match status" value="1"/>
</dbReference>
<dbReference type="Pfam" id="PF16483">
    <property type="entry name" value="Glyco_hydro_64"/>
    <property type="match status" value="1"/>
</dbReference>
<evidence type="ECO:0000313" key="7">
    <source>
        <dbReference type="EMBL" id="MBK1810394.1"/>
    </source>
</evidence>
<comment type="caution">
    <text evidence="7">The sequence shown here is derived from an EMBL/GenBank/DDBJ whole genome shotgun (WGS) entry which is preliminary data.</text>
</comment>
<dbReference type="Gene3D" id="3.30.920.50">
    <property type="entry name" value="Beta-1,3-glucanase, C-terminal domain"/>
    <property type="match status" value="1"/>
</dbReference>
<dbReference type="PROSITE" id="PS52006">
    <property type="entry name" value="GH64"/>
    <property type="match status" value="1"/>
</dbReference>
<dbReference type="InterPro" id="IPR032477">
    <property type="entry name" value="Glyco_hydro_64"/>
</dbReference>
<dbReference type="SUPFAM" id="SSF49695">
    <property type="entry name" value="gamma-Crystallin-like"/>
    <property type="match status" value="1"/>
</dbReference>
<dbReference type="InterPro" id="IPR042517">
    <property type="entry name" value="Glyco_hydro_64_N_2"/>
</dbReference>
<evidence type="ECO:0008006" key="9">
    <source>
        <dbReference type="Google" id="ProtNLM"/>
    </source>
</evidence>
<name>A0ABS1EM11_9CLOT</name>
<feature type="domain" description="CBM56" evidence="5">
    <location>
        <begin position="24"/>
        <end position="112"/>
    </location>
</feature>
<accession>A0ABS1EM11</accession>
<feature type="domain" description="Beta/gamma crystallin 'Greek key'" evidence="4">
    <location>
        <begin position="122"/>
        <end position="166"/>
    </location>
</feature>
<feature type="signal peptide" evidence="3">
    <location>
        <begin position="1"/>
        <end position="26"/>
    </location>
</feature>